<organism evidence="4 5">
    <name type="scientific">Paramixta manurensis</name>
    <dbReference type="NCBI Taxonomy" id="2740817"/>
    <lineage>
        <taxon>Bacteria</taxon>
        <taxon>Pseudomonadati</taxon>
        <taxon>Pseudomonadota</taxon>
        <taxon>Gammaproteobacteria</taxon>
        <taxon>Enterobacterales</taxon>
        <taxon>Erwiniaceae</taxon>
        <taxon>Paramixta</taxon>
    </lineage>
</organism>
<evidence type="ECO:0000256" key="1">
    <source>
        <dbReference type="ARBA" id="ARBA00005254"/>
    </source>
</evidence>
<evidence type="ECO:0000256" key="2">
    <source>
        <dbReference type="ARBA" id="ARBA00023239"/>
    </source>
</evidence>
<dbReference type="Pfam" id="PF00378">
    <property type="entry name" value="ECH_1"/>
    <property type="match status" value="1"/>
</dbReference>
<comment type="similarity">
    <text evidence="1 3">Belongs to the enoyl-CoA hydratase/isomerase family.</text>
</comment>
<evidence type="ECO:0000313" key="5">
    <source>
        <dbReference type="Proteomes" id="UP000505325"/>
    </source>
</evidence>
<protein>
    <submittedName>
        <fullName evidence="4">Enoyl-CoA hydratase/isomerase family protein</fullName>
    </submittedName>
</protein>
<keyword evidence="5" id="KW-1185">Reference proteome</keyword>
<dbReference type="AlphaFoldDB" id="A0A6M8UEL0"/>
<sequence>MSLITYETNGAVAVVTLNNPPLNLVTLALSKQLRETLQSLDADEAVRVIVLTGSGQKAFCVGSDIKEFPEVWDNVIEKKLQKENETFNTIEFLSKPVIAAMEGVVCGGGFEMAMACDLRVLSANGKIALPEINLGVFPGSGGLFRLPKLIGAARAVELMMTGEFVEAQQCLAWGMVNRLAPAGSVLDVAVSLAQQIALKPHEAIKLIKQGVREIGMQPTDQCFLKNLRFSENIFRTADCAEGVAAFLEKREAKFL</sequence>
<dbReference type="Gene3D" id="3.90.226.10">
    <property type="entry name" value="2-enoyl-CoA Hydratase, Chain A, domain 1"/>
    <property type="match status" value="1"/>
</dbReference>
<dbReference type="EMBL" id="CP054212">
    <property type="protein sequence ID" value="QKJ86917.1"/>
    <property type="molecule type" value="Genomic_DNA"/>
</dbReference>
<gene>
    <name evidence="4" type="ORF">PMPD1_1968</name>
</gene>
<dbReference type="InterPro" id="IPR029045">
    <property type="entry name" value="ClpP/crotonase-like_dom_sf"/>
</dbReference>
<dbReference type="GO" id="GO:0016829">
    <property type="term" value="F:lyase activity"/>
    <property type="evidence" value="ECO:0007669"/>
    <property type="project" value="UniProtKB-KW"/>
</dbReference>
<dbReference type="PANTHER" id="PTHR11941:SF54">
    <property type="entry name" value="ENOYL-COA HYDRATASE, MITOCHONDRIAL"/>
    <property type="match status" value="1"/>
</dbReference>
<evidence type="ECO:0000313" key="4">
    <source>
        <dbReference type="EMBL" id="QKJ86917.1"/>
    </source>
</evidence>
<dbReference type="SUPFAM" id="SSF52096">
    <property type="entry name" value="ClpP/crotonase"/>
    <property type="match status" value="1"/>
</dbReference>
<dbReference type="PANTHER" id="PTHR11941">
    <property type="entry name" value="ENOYL-COA HYDRATASE-RELATED"/>
    <property type="match status" value="1"/>
</dbReference>
<dbReference type="CDD" id="cd06558">
    <property type="entry name" value="crotonase-like"/>
    <property type="match status" value="1"/>
</dbReference>
<dbReference type="InterPro" id="IPR001753">
    <property type="entry name" value="Enoyl-CoA_hydra/iso"/>
</dbReference>
<proteinExistence type="inferred from homology"/>
<dbReference type="RefSeq" id="WP_173633898.1">
    <property type="nucleotide sequence ID" value="NZ_CP054212.1"/>
</dbReference>
<keyword evidence="2" id="KW-0456">Lyase</keyword>
<keyword evidence="4" id="KW-0413">Isomerase</keyword>
<dbReference type="InterPro" id="IPR018376">
    <property type="entry name" value="Enoyl-CoA_hyd/isom_CS"/>
</dbReference>
<dbReference type="FunFam" id="3.90.226.10:FF:000009">
    <property type="entry name" value="Carnitinyl-CoA dehydratase"/>
    <property type="match status" value="1"/>
</dbReference>
<dbReference type="GO" id="GO:0006635">
    <property type="term" value="P:fatty acid beta-oxidation"/>
    <property type="evidence" value="ECO:0007669"/>
    <property type="project" value="TreeGrafter"/>
</dbReference>
<accession>A0A6M8UEL0</accession>
<name>A0A6M8UEL0_9GAMM</name>
<dbReference type="GO" id="GO:0016853">
    <property type="term" value="F:isomerase activity"/>
    <property type="evidence" value="ECO:0007669"/>
    <property type="project" value="UniProtKB-KW"/>
</dbReference>
<reference evidence="4 5" key="1">
    <citation type="submission" date="2020-06" db="EMBL/GenBank/DDBJ databases">
        <title>Genome sequence of Paramixta manurensis strain PD-1.</title>
        <authorList>
            <person name="Lee C.W."/>
            <person name="Kim J."/>
        </authorList>
    </citation>
    <scope>NUCLEOTIDE SEQUENCE [LARGE SCALE GENOMIC DNA]</scope>
    <source>
        <strain evidence="4 5">PD-1</strain>
    </source>
</reference>
<dbReference type="PROSITE" id="PS00166">
    <property type="entry name" value="ENOYL_COA_HYDRATASE"/>
    <property type="match status" value="1"/>
</dbReference>
<dbReference type="KEGG" id="pmak:PMPD1_1968"/>
<dbReference type="Proteomes" id="UP000505325">
    <property type="component" value="Chromosome"/>
</dbReference>
<evidence type="ECO:0000256" key="3">
    <source>
        <dbReference type="RuleBase" id="RU003707"/>
    </source>
</evidence>